<dbReference type="InterPro" id="IPR006619">
    <property type="entry name" value="PGRP_domain_met/bac"/>
</dbReference>
<dbReference type="InParanoid" id="A0A067QHE0"/>
<dbReference type="InterPro" id="IPR017331">
    <property type="entry name" value="Peptidoglycan_recognition"/>
</dbReference>
<comment type="similarity">
    <text evidence="1">Belongs to the N-acetylmuramoyl-L-alanine amidase 2 family.</text>
</comment>
<evidence type="ECO:0000313" key="11">
    <source>
        <dbReference type="Proteomes" id="UP000027135"/>
    </source>
</evidence>
<dbReference type="FunFam" id="3.40.80.10:FF:000001">
    <property type="entry name" value="Peptidoglycan recognition protein 1"/>
    <property type="match status" value="1"/>
</dbReference>
<evidence type="ECO:0000256" key="5">
    <source>
        <dbReference type="ARBA" id="ARBA00023157"/>
    </source>
</evidence>
<evidence type="ECO:0000256" key="3">
    <source>
        <dbReference type="ARBA" id="ARBA00022729"/>
    </source>
</evidence>
<feature type="disulfide bond" evidence="6">
    <location>
        <begin position="3"/>
        <end position="128"/>
    </location>
</feature>
<name>A0A067QHE0_ZOONE</name>
<dbReference type="PANTHER" id="PTHR11022:SF41">
    <property type="entry name" value="PEPTIDOGLYCAN-RECOGNITION PROTEIN LC-RELATED"/>
    <property type="match status" value="1"/>
</dbReference>
<keyword evidence="3" id="KW-0732">Signal</keyword>
<sequence length="184" mass="20459">TACPRIVSKDEWGGRPPKGPTEKMNVPVPFTVVHHGGSKDYCTTEERCAAIVRSYQTSHMDSNGWNDIGYNFVVGEDGNVFEGRGWEAVGAHAPTYNTKSIGICIIGDFTDRLPNEAALKAVQSLIECGVEQNKIQRQYQLIGHRQNTASSTVCPGTKLFEEIMTWPQWTPDPKNVKGFQTNWD</sequence>
<dbReference type="PIRSF" id="PIRSF037945">
    <property type="entry name" value="PGRPs"/>
    <property type="match status" value="1"/>
</dbReference>
<dbReference type="InterPro" id="IPR015510">
    <property type="entry name" value="PGRP"/>
</dbReference>
<dbReference type="Proteomes" id="UP000027135">
    <property type="component" value="Unassembled WGS sequence"/>
</dbReference>
<dbReference type="CDD" id="cd06583">
    <property type="entry name" value="PGRP"/>
    <property type="match status" value="1"/>
</dbReference>
<evidence type="ECO:0000256" key="1">
    <source>
        <dbReference type="ARBA" id="ARBA00007553"/>
    </source>
</evidence>
<dbReference type="InterPro" id="IPR002502">
    <property type="entry name" value="Amidase_domain"/>
</dbReference>
<protein>
    <submittedName>
        <fullName evidence="10">Peptidoglycan-recognition protein SC2</fullName>
    </submittedName>
</protein>
<dbReference type="GO" id="GO:0008270">
    <property type="term" value="F:zinc ion binding"/>
    <property type="evidence" value="ECO:0007669"/>
    <property type="project" value="InterPro"/>
</dbReference>
<dbReference type="STRING" id="136037.A0A067QHE0"/>
<dbReference type="eggNOG" id="ENOG502QR3D">
    <property type="taxonomic scope" value="Eukaryota"/>
</dbReference>
<evidence type="ECO:0000259" key="8">
    <source>
        <dbReference type="SMART" id="SM00644"/>
    </source>
</evidence>
<reference evidence="10 11" key="1">
    <citation type="journal article" date="2014" name="Nat. Commun.">
        <title>Molecular traces of alternative social organization in a termite genome.</title>
        <authorList>
            <person name="Terrapon N."/>
            <person name="Li C."/>
            <person name="Robertson H.M."/>
            <person name="Ji L."/>
            <person name="Meng X."/>
            <person name="Booth W."/>
            <person name="Chen Z."/>
            <person name="Childers C.P."/>
            <person name="Glastad K.M."/>
            <person name="Gokhale K."/>
            <person name="Gowin J."/>
            <person name="Gronenberg W."/>
            <person name="Hermansen R.A."/>
            <person name="Hu H."/>
            <person name="Hunt B.G."/>
            <person name="Huylmans A.K."/>
            <person name="Khalil S.M."/>
            <person name="Mitchell R.D."/>
            <person name="Munoz-Torres M.C."/>
            <person name="Mustard J.A."/>
            <person name="Pan H."/>
            <person name="Reese J.T."/>
            <person name="Scharf M.E."/>
            <person name="Sun F."/>
            <person name="Vogel H."/>
            <person name="Xiao J."/>
            <person name="Yang W."/>
            <person name="Yang Z."/>
            <person name="Yang Z."/>
            <person name="Zhou J."/>
            <person name="Zhu J."/>
            <person name="Brent C.S."/>
            <person name="Elsik C.G."/>
            <person name="Goodisman M.A."/>
            <person name="Liberles D.A."/>
            <person name="Roe R.M."/>
            <person name="Vargo E.L."/>
            <person name="Vilcinskas A."/>
            <person name="Wang J."/>
            <person name="Bornberg-Bauer E."/>
            <person name="Korb J."/>
            <person name="Zhang G."/>
            <person name="Liebig J."/>
        </authorList>
    </citation>
    <scope>NUCLEOTIDE SEQUENCE [LARGE SCALE GENOMIC DNA]</scope>
    <source>
        <tissue evidence="10">Whole organism</tissue>
    </source>
</reference>
<dbReference type="Pfam" id="PF01510">
    <property type="entry name" value="Amidase_2"/>
    <property type="match status" value="1"/>
</dbReference>
<proteinExistence type="inferred from homology"/>
<feature type="disulfide bond" evidence="6">
    <location>
        <begin position="42"/>
        <end position="48"/>
    </location>
</feature>
<accession>A0A067QHE0</accession>
<gene>
    <name evidence="10" type="ORF">L798_01592</name>
</gene>
<feature type="region of interest" description="Disordered" evidence="7">
    <location>
        <begin position="1"/>
        <end position="26"/>
    </location>
</feature>
<keyword evidence="5 6" id="KW-1015">Disulfide bond</keyword>
<organism evidence="10 11">
    <name type="scientific">Zootermopsis nevadensis</name>
    <name type="common">Dampwood termite</name>
    <dbReference type="NCBI Taxonomy" id="136037"/>
    <lineage>
        <taxon>Eukaryota</taxon>
        <taxon>Metazoa</taxon>
        <taxon>Ecdysozoa</taxon>
        <taxon>Arthropoda</taxon>
        <taxon>Hexapoda</taxon>
        <taxon>Insecta</taxon>
        <taxon>Pterygota</taxon>
        <taxon>Neoptera</taxon>
        <taxon>Polyneoptera</taxon>
        <taxon>Dictyoptera</taxon>
        <taxon>Blattodea</taxon>
        <taxon>Blattoidea</taxon>
        <taxon>Termitoidae</taxon>
        <taxon>Termopsidae</taxon>
        <taxon>Zootermopsis</taxon>
    </lineage>
</organism>
<evidence type="ECO:0000256" key="7">
    <source>
        <dbReference type="SAM" id="MobiDB-lite"/>
    </source>
</evidence>
<dbReference type="GO" id="GO:0042834">
    <property type="term" value="F:peptidoglycan binding"/>
    <property type="evidence" value="ECO:0007669"/>
    <property type="project" value="InterPro"/>
</dbReference>
<evidence type="ECO:0000313" key="10">
    <source>
        <dbReference type="EMBL" id="KDR07939.1"/>
    </source>
</evidence>
<feature type="domain" description="N-acetylmuramoyl-L-alanine amidase" evidence="8">
    <location>
        <begin position="16"/>
        <end position="156"/>
    </location>
</feature>
<evidence type="ECO:0000256" key="2">
    <source>
        <dbReference type="ARBA" id="ARBA00022588"/>
    </source>
</evidence>
<keyword evidence="4" id="KW-0391">Immunity</keyword>
<dbReference type="InterPro" id="IPR036505">
    <property type="entry name" value="Amidase/PGRP_sf"/>
</dbReference>
<dbReference type="AlphaFoldDB" id="A0A067QHE0"/>
<dbReference type="SUPFAM" id="SSF55846">
    <property type="entry name" value="N-acetylmuramoyl-L-alanine amidase-like"/>
    <property type="match status" value="1"/>
</dbReference>
<dbReference type="PANTHER" id="PTHR11022">
    <property type="entry name" value="PEPTIDOGLYCAN RECOGNITION PROTEIN"/>
    <property type="match status" value="1"/>
</dbReference>
<evidence type="ECO:0000256" key="4">
    <source>
        <dbReference type="ARBA" id="ARBA00022859"/>
    </source>
</evidence>
<dbReference type="GO" id="GO:0009253">
    <property type="term" value="P:peptidoglycan catabolic process"/>
    <property type="evidence" value="ECO:0007669"/>
    <property type="project" value="InterPro"/>
</dbReference>
<dbReference type="GO" id="GO:0008745">
    <property type="term" value="F:N-acetylmuramoyl-L-alanine amidase activity"/>
    <property type="evidence" value="ECO:0007669"/>
    <property type="project" value="InterPro"/>
</dbReference>
<evidence type="ECO:0000256" key="6">
    <source>
        <dbReference type="PIRSR" id="PIRSR037945-1"/>
    </source>
</evidence>
<feature type="non-terminal residue" evidence="10">
    <location>
        <position position="1"/>
    </location>
</feature>
<dbReference type="SMART" id="SM00701">
    <property type="entry name" value="PGRP"/>
    <property type="match status" value="1"/>
</dbReference>
<feature type="domain" description="Peptidoglycan recognition protein family" evidence="9">
    <location>
        <begin position="4"/>
        <end position="148"/>
    </location>
</feature>
<dbReference type="OMA" id="WIDIAYH"/>
<dbReference type="SMART" id="SM00644">
    <property type="entry name" value="Ami_2"/>
    <property type="match status" value="1"/>
</dbReference>
<keyword evidence="11" id="KW-1185">Reference proteome</keyword>
<dbReference type="GO" id="GO:0045087">
    <property type="term" value="P:innate immune response"/>
    <property type="evidence" value="ECO:0007669"/>
    <property type="project" value="UniProtKB-KW"/>
</dbReference>
<dbReference type="Gene3D" id="3.40.80.10">
    <property type="entry name" value="Peptidoglycan recognition protein-like"/>
    <property type="match status" value="1"/>
</dbReference>
<evidence type="ECO:0000259" key="9">
    <source>
        <dbReference type="SMART" id="SM00701"/>
    </source>
</evidence>
<dbReference type="EMBL" id="KK853387">
    <property type="protein sequence ID" value="KDR07939.1"/>
    <property type="molecule type" value="Genomic_DNA"/>
</dbReference>
<keyword evidence="2" id="KW-0399">Innate immunity</keyword>